<evidence type="ECO:0000259" key="1">
    <source>
        <dbReference type="PROSITE" id="PS51664"/>
    </source>
</evidence>
<evidence type="ECO:0000313" key="2">
    <source>
        <dbReference type="EMBL" id="RBQ15104.1"/>
    </source>
</evidence>
<reference evidence="2 3" key="1">
    <citation type="submission" date="2018-06" db="EMBL/GenBank/DDBJ databases">
        <title>Sphaerisporangium craniellae sp. nov., isolated from a marine sponge in the South China Sea.</title>
        <authorList>
            <person name="Li L."/>
        </authorList>
    </citation>
    <scope>NUCLEOTIDE SEQUENCE [LARGE SCALE GENOMIC DNA]</scope>
    <source>
        <strain evidence="2 3">LHW63015</strain>
    </source>
</reference>
<comment type="caution">
    <text evidence="2">The sequence shown here is derived from an EMBL/GenBank/DDBJ whole genome shotgun (WGS) entry which is preliminary data.</text>
</comment>
<dbReference type="PANTHER" id="PTHR37809">
    <property type="entry name" value="RIBOSOMAL PROTEIN S12 METHYLTHIOTRANSFERASE ACCESSORY FACTOR YCAO"/>
    <property type="match status" value="1"/>
</dbReference>
<feature type="domain" description="YcaO" evidence="1">
    <location>
        <begin position="78"/>
        <end position="386"/>
    </location>
</feature>
<evidence type="ECO:0000313" key="3">
    <source>
        <dbReference type="Proteomes" id="UP000253303"/>
    </source>
</evidence>
<dbReference type="EMBL" id="QMEY01000026">
    <property type="protein sequence ID" value="RBQ15104.1"/>
    <property type="molecule type" value="Genomic_DNA"/>
</dbReference>
<dbReference type="Gene3D" id="3.30.1330.230">
    <property type="match status" value="2"/>
</dbReference>
<dbReference type="NCBIfam" id="TIGR00702">
    <property type="entry name" value="YcaO-type kinase domain"/>
    <property type="match status" value="1"/>
</dbReference>
<dbReference type="PROSITE" id="PS51664">
    <property type="entry name" value="YCAO"/>
    <property type="match status" value="1"/>
</dbReference>
<gene>
    <name evidence="2" type="ORF">DP939_37520</name>
</gene>
<dbReference type="AlphaFoldDB" id="A0A366LP95"/>
<accession>A0A366LP95</accession>
<dbReference type="InterPro" id="IPR003776">
    <property type="entry name" value="YcaO-like_dom"/>
</dbReference>
<proteinExistence type="predicted"/>
<protein>
    <recommendedName>
        <fullName evidence="1">YcaO domain-containing protein</fullName>
    </recommendedName>
</protein>
<name>A0A366LP95_9ACTN</name>
<dbReference type="Pfam" id="PF02624">
    <property type="entry name" value="YcaO"/>
    <property type="match status" value="1"/>
</dbReference>
<organism evidence="2 3">
    <name type="scientific">Spongiactinospora rosea</name>
    <dbReference type="NCBI Taxonomy" id="2248750"/>
    <lineage>
        <taxon>Bacteria</taxon>
        <taxon>Bacillati</taxon>
        <taxon>Actinomycetota</taxon>
        <taxon>Actinomycetes</taxon>
        <taxon>Streptosporangiales</taxon>
        <taxon>Streptosporangiaceae</taxon>
        <taxon>Spongiactinospora</taxon>
    </lineage>
</organism>
<keyword evidence="3" id="KW-1185">Reference proteome</keyword>
<dbReference type="PANTHER" id="PTHR37809:SF1">
    <property type="entry name" value="RIBOSOMAL PROTEIN S12 METHYLTHIOTRANSFERASE ACCESSORY FACTOR YCAO"/>
    <property type="match status" value="1"/>
</dbReference>
<sequence length="386" mass="40837">MRGMDDISWLPAQADDVKVRLPGTDRAKEPAQTLAMARRAAGPVGITRVADLTWLDTIGIPTYQAIRPAARTLAVSQGKGITPELARLSAMMEAIELWHAEQSRPPALTAPPREVAGELSYDLGELPQATPSLLHEGLPMEWVAATSLADGKPTLLPKELVTVTMDRGPGWHPPVFAVSSNGLASGNTLVEAVLHALYEVIERDAVTLALSGGGKGVNADPASLGSAVVDRLCELPAKAGVRLEVRSMPSATGLPCFLAEITCDEYAMNFRGFGCHLSSEIALTRAVTEAAQARLAYISGARDDLHADAYASMGERRRKAPAPEPAEPIARVTANASLLDDLRDVVGRATAAFGHAPLFTDLTRDDLGVPVARVVAPGARLAPEEF</sequence>
<dbReference type="Proteomes" id="UP000253303">
    <property type="component" value="Unassembled WGS sequence"/>
</dbReference>